<keyword evidence="3" id="KW-1185">Reference proteome</keyword>
<dbReference type="InterPro" id="IPR001763">
    <property type="entry name" value="Rhodanese-like_dom"/>
</dbReference>
<dbReference type="PROSITE" id="PS00380">
    <property type="entry name" value="RHODANESE_1"/>
    <property type="match status" value="1"/>
</dbReference>
<dbReference type="InterPro" id="IPR036873">
    <property type="entry name" value="Rhodanese-like_dom_sf"/>
</dbReference>
<dbReference type="PANTHER" id="PTHR44086">
    <property type="entry name" value="THIOSULFATE SULFURTRANSFERASE RDL2, MITOCHONDRIAL-RELATED"/>
    <property type="match status" value="1"/>
</dbReference>
<dbReference type="SMART" id="SM00450">
    <property type="entry name" value="RHOD"/>
    <property type="match status" value="1"/>
</dbReference>
<dbReference type="OMA" id="FFCQMGR"/>
<dbReference type="InParanoid" id="G8JVF5"/>
<dbReference type="SUPFAM" id="SSF52821">
    <property type="entry name" value="Rhodanese/Cell cycle control phosphatase"/>
    <property type="match status" value="1"/>
</dbReference>
<accession>G8JVF5</accession>
<dbReference type="EMBL" id="CP002502">
    <property type="protein sequence ID" value="AET40634.1"/>
    <property type="molecule type" value="Genomic_DNA"/>
</dbReference>
<dbReference type="PROSITE" id="PS50206">
    <property type="entry name" value="RHODANESE_3"/>
    <property type="match status" value="1"/>
</dbReference>
<dbReference type="KEGG" id="erc:Ecym_6252"/>
<gene>
    <name evidence="2" type="ordered locus">Ecym_6252</name>
</gene>
<dbReference type="InterPro" id="IPR001307">
    <property type="entry name" value="Thiosulphate_STrfase_CS"/>
</dbReference>
<dbReference type="AlphaFoldDB" id="G8JVF5"/>
<dbReference type="HOGENOM" id="CLU_089574_0_2_1"/>
<evidence type="ECO:0000313" key="2">
    <source>
        <dbReference type="EMBL" id="AET40634.1"/>
    </source>
</evidence>
<dbReference type="RefSeq" id="XP_003647451.1">
    <property type="nucleotide sequence ID" value="XM_003647403.1"/>
</dbReference>
<organism evidence="2 3">
    <name type="scientific">Eremothecium cymbalariae (strain CBS 270.75 / DBVPG 7215 / KCTC 17166 / NRRL Y-17582)</name>
    <name type="common">Yeast</name>
    <dbReference type="NCBI Taxonomy" id="931890"/>
    <lineage>
        <taxon>Eukaryota</taxon>
        <taxon>Fungi</taxon>
        <taxon>Dikarya</taxon>
        <taxon>Ascomycota</taxon>
        <taxon>Saccharomycotina</taxon>
        <taxon>Saccharomycetes</taxon>
        <taxon>Saccharomycetales</taxon>
        <taxon>Saccharomycetaceae</taxon>
        <taxon>Eremothecium</taxon>
    </lineage>
</organism>
<sequence>MTTQSLWERIKEAWQGEAYVLNYGIRKYQFQDIKELVLNPRVDKLLVDVREPQEYSSVHIPGARNIPYRSQPRAWELDEASFRRQYGFKKPPLQGVELIFYCQAGSRALEAADRAEAAGYRNIATYPGSTNDWLANEGYKL</sequence>
<dbReference type="PANTHER" id="PTHR44086:SF10">
    <property type="entry name" value="THIOSULFATE SULFURTRANSFERASE_RHODANESE-LIKE DOMAIN-CONTAINING PROTEIN 3"/>
    <property type="match status" value="1"/>
</dbReference>
<dbReference type="GO" id="GO:0004792">
    <property type="term" value="F:thiosulfate-cyanide sulfurtransferase activity"/>
    <property type="evidence" value="ECO:0007669"/>
    <property type="project" value="EnsemblFungi"/>
</dbReference>
<evidence type="ECO:0000259" key="1">
    <source>
        <dbReference type="PROSITE" id="PS50206"/>
    </source>
</evidence>
<dbReference type="eggNOG" id="KOG1530">
    <property type="taxonomic scope" value="Eukaryota"/>
</dbReference>
<dbReference type="GO" id="GO:0006790">
    <property type="term" value="P:sulfur compound metabolic process"/>
    <property type="evidence" value="ECO:0007669"/>
    <property type="project" value="EnsemblFungi"/>
</dbReference>
<dbReference type="STRING" id="931890.G8JVF5"/>
<feature type="domain" description="Rhodanese" evidence="1">
    <location>
        <begin position="40"/>
        <end position="138"/>
    </location>
</feature>
<evidence type="ECO:0000313" key="3">
    <source>
        <dbReference type="Proteomes" id="UP000006790"/>
    </source>
</evidence>
<protein>
    <recommendedName>
        <fullName evidence="1">Rhodanese domain-containing protein</fullName>
    </recommendedName>
</protein>
<dbReference type="CDD" id="cd01519">
    <property type="entry name" value="RHOD_HSP67B2"/>
    <property type="match status" value="1"/>
</dbReference>
<dbReference type="Gene3D" id="3.40.250.10">
    <property type="entry name" value="Rhodanese-like domain"/>
    <property type="match status" value="1"/>
</dbReference>
<dbReference type="Proteomes" id="UP000006790">
    <property type="component" value="Chromosome 6"/>
</dbReference>
<name>G8JVF5_ERECY</name>
<dbReference type="GeneID" id="11471063"/>
<dbReference type="GO" id="GO:0005739">
    <property type="term" value="C:mitochondrion"/>
    <property type="evidence" value="ECO:0007669"/>
    <property type="project" value="TreeGrafter"/>
</dbReference>
<dbReference type="Pfam" id="PF00581">
    <property type="entry name" value="Rhodanese"/>
    <property type="match status" value="1"/>
</dbReference>
<dbReference type="OrthoDB" id="566238at2759"/>
<proteinExistence type="predicted"/>
<reference evidence="3" key="1">
    <citation type="journal article" date="2012" name="G3 (Bethesda)">
        <title>Pichia sorbitophila, an interspecies yeast hybrid reveals early steps of genome resolution following polyploidization.</title>
        <authorList>
            <person name="Leh Louis V."/>
            <person name="Despons L."/>
            <person name="Friedrich A."/>
            <person name="Martin T."/>
            <person name="Durrens P."/>
            <person name="Casaregola S."/>
            <person name="Neuveglise C."/>
            <person name="Fairhead C."/>
            <person name="Marck C."/>
            <person name="Cruz J.A."/>
            <person name="Straub M.L."/>
            <person name="Kugler V."/>
            <person name="Sacerdot C."/>
            <person name="Uzunov Z."/>
            <person name="Thierry A."/>
            <person name="Weiss S."/>
            <person name="Bleykasten C."/>
            <person name="De Montigny J."/>
            <person name="Jacques N."/>
            <person name="Jung P."/>
            <person name="Lemaire M."/>
            <person name="Mallet S."/>
            <person name="Morel G."/>
            <person name="Richard G.F."/>
            <person name="Sarkar A."/>
            <person name="Savel G."/>
            <person name="Schacherer J."/>
            <person name="Seret M.L."/>
            <person name="Talla E."/>
            <person name="Samson G."/>
            <person name="Jubin C."/>
            <person name="Poulain J."/>
            <person name="Vacherie B."/>
            <person name="Barbe V."/>
            <person name="Pelletier E."/>
            <person name="Sherman D.J."/>
            <person name="Westhof E."/>
            <person name="Weissenbach J."/>
            <person name="Baret P.V."/>
            <person name="Wincker P."/>
            <person name="Gaillardin C."/>
            <person name="Dujon B."/>
            <person name="Souciet J.L."/>
        </authorList>
    </citation>
    <scope>NUCLEOTIDE SEQUENCE [LARGE SCALE GENOMIC DNA]</scope>
    <source>
        <strain evidence="3">CBS 270.75 / DBVPG 7215 / KCTC 17166 / NRRL Y-17582</strain>
    </source>
</reference>
<dbReference type="FunCoup" id="G8JVF5">
    <property type="interactions" value="441"/>
</dbReference>